<dbReference type="EMBL" id="QASA01000001">
    <property type="protein sequence ID" value="RDC62187.1"/>
    <property type="molecule type" value="Genomic_DNA"/>
</dbReference>
<reference evidence="1 2" key="1">
    <citation type="submission" date="2018-04" db="EMBL/GenBank/DDBJ databases">
        <title>Adhaeribacter sp. HMF7616 genome sequencing and assembly.</title>
        <authorList>
            <person name="Kang H."/>
            <person name="Kang J."/>
            <person name="Cha I."/>
            <person name="Kim H."/>
            <person name="Joh K."/>
        </authorList>
    </citation>
    <scope>NUCLEOTIDE SEQUENCE [LARGE SCALE GENOMIC DNA]</scope>
    <source>
        <strain evidence="1 2">HMF7616</strain>
    </source>
</reference>
<proteinExistence type="predicted"/>
<organism evidence="1 2">
    <name type="scientific">Adhaeribacter pallidiroseus</name>
    <dbReference type="NCBI Taxonomy" id="2072847"/>
    <lineage>
        <taxon>Bacteria</taxon>
        <taxon>Pseudomonadati</taxon>
        <taxon>Bacteroidota</taxon>
        <taxon>Cytophagia</taxon>
        <taxon>Cytophagales</taxon>
        <taxon>Hymenobacteraceae</taxon>
        <taxon>Adhaeribacter</taxon>
    </lineage>
</organism>
<dbReference type="AlphaFoldDB" id="A0A369QFZ5"/>
<comment type="caution">
    <text evidence="1">The sequence shown here is derived from an EMBL/GenBank/DDBJ whole genome shotgun (WGS) entry which is preliminary data.</text>
</comment>
<dbReference type="OrthoDB" id="3576198at2"/>
<keyword evidence="2" id="KW-1185">Reference proteome</keyword>
<dbReference type="Gene3D" id="3.10.450.50">
    <property type="match status" value="1"/>
</dbReference>
<protein>
    <submittedName>
        <fullName evidence="1">Uncharacterized protein</fullName>
    </submittedName>
</protein>
<dbReference type="SUPFAM" id="SSF54427">
    <property type="entry name" value="NTF2-like"/>
    <property type="match status" value="1"/>
</dbReference>
<evidence type="ECO:0000313" key="2">
    <source>
        <dbReference type="Proteomes" id="UP000253919"/>
    </source>
</evidence>
<evidence type="ECO:0000313" key="1">
    <source>
        <dbReference type="EMBL" id="RDC62187.1"/>
    </source>
</evidence>
<dbReference type="InterPro" id="IPR032710">
    <property type="entry name" value="NTF2-like_dom_sf"/>
</dbReference>
<accession>A0A369QFZ5</accession>
<name>A0A369QFZ5_9BACT</name>
<gene>
    <name evidence="1" type="ORF">AHMF7616_00778</name>
</gene>
<sequence>MNEETMQARQIIEKWHQALNQKDKAQLAALVQADVKIGGPKGETEGIPVLLEWVDRANISLFPQKYFRAGNTFLVEEAAAWHHPETGDLVGSQVVVSVFTLANNLIARINRYDNLSQALTASGLQPQDLKILPGNEAHNFKK</sequence>
<dbReference type="Proteomes" id="UP000253919">
    <property type="component" value="Unassembled WGS sequence"/>
</dbReference>
<dbReference type="RefSeq" id="WP_115371661.1">
    <property type="nucleotide sequence ID" value="NZ_QASA01000001.1"/>
</dbReference>